<evidence type="ECO:0000256" key="6">
    <source>
        <dbReference type="ARBA" id="ARBA00023132"/>
    </source>
</evidence>
<comment type="caution">
    <text evidence="9">The sequence shown here is derived from an EMBL/GenBank/DDBJ whole genome shotgun (WGS) entry which is preliminary data.</text>
</comment>
<accession>A0ABR3Q904</accession>
<name>A0ABR3Q904_9TREE</name>
<dbReference type="InterPro" id="IPR048883">
    <property type="entry name" value="Nup188_N-subdom_III"/>
</dbReference>
<evidence type="ECO:0000256" key="7">
    <source>
        <dbReference type="ARBA" id="ARBA00023242"/>
    </source>
</evidence>
<keyword evidence="4" id="KW-0653">Protein transport</keyword>
<evidence type="ECO:0000256" key="2">
    <source>
        <dbReference type="ARBA" id="ARBA00022448"/>
    </source>
</evidence>
<sequence>MVHPKDKGESLTAEDYFWPLTTIRDTLLRPDVERQIPHSKVKLLLKWHLSRLQKPWEPFKPASSQARTAIQGTTVQIPGSDIKMDIDAGSRSIALRISDAVGINEVTAFLLWKSYTSYSIEEPTPAKGKSEEDAVVDRLLLWYEQELLAVPQIVMALYVPASQHTGWEELAAELRPDILGDQASFIESLFRAFGGLAQKSIERDTESARALFLATLQLRQQETLLDLLFLILYQFTTRPAAVSEGLIKGTVLSSFGTAQANGEIWQNDEECQRLQLRIRDLLLVIAVEAMCLAQILSPEANDEADTFGATLLHSRDRLHAVHSFIMEQTDDLAPGHPEAETVFPPFPTPVLCLAWAVVLRSLPPHLQPPSGEDFQLDTTHMSGDDPVVYLGPATRALSLSSGLFPWFDAILEGPLFEATKDAFSGDLAVDMASLRRSPIKDVLIGLSELIHIGSIADRSGLYRTWGLLFGGGVQEASTSLANNYWTVDFAYDDRRAILDESRWPREPTHLPRILAAITGVSSDDEVNLALTVVSPVPDVFDYVNDLPFVTITSPHSTFMITGEDDNGRTTVEASVDFELPGGAIIPRRARGTIISGDDDHPTVVSWRFRQAGWPLLIEILRGAVGLPPSPRVKSDARKLELVDLGVEGDDLSPILASGLKLLRSVLRSPEVASLLVRNGSPGDRFPGQSLLELALTVLTDRSRTERSQVDFVAAKHAIDILQSLLLTGNEAIWQAFRASGFFDSHSRRQGSVASLIQSDGLRGKHGLTAALLRLVRSLASANAGDAQVVRSAVKLVVTDVWSQFSGWRYQDISKRYEIASLLIEIFDIVLKHPLGEDGKSPSPAAAYLFDVFVNNTSPLSYRPIVDVFTQSSHLATRFVQARRWSDAEIVYSAFDNSASLLSTLLRLAPSLNVSVNALPFSLFGSTVVTANGDKIQLVDHLVDLIFQPSLQPTGLRLLLRLLRVYLGASNIGDQRPSLAGMLRNPGTLNGIATVAVNAGLDQVKSDAWALLGTIIATQPGCAAILIPPVKGGQVPKLEGLLKHAVDEVLDWQAQFSEGPSGLAAVLGCIQAILESARAANAVSVLRSEATFWQAVHDIAIKFVALPSSFSDNVAAEVQNYSYAVQAKANATSLLATELALALDSDAETEAKAQTLVLSLLRNTGALEDTALTAIHTSCDPEMHANEAAAIKANGVNLSPLRTVNLPEERVYGIQYLYDGVPVIFNDEERQSSVNRSIAILNLNWSQLDADISYTKAWRLLFDVVVTVTSGDALAARAALKAANSIAANLADEDRGGDVMLAIQTERLSILATLLHIALDPEVEVSEAAVVKELANSVRRIVESTLFPPVISLRHPELPAIHRPVLRVLLLLSQAQAGSAADEVREVLFDSGATFALEAANVVLDTILLQSNLDAEKDLSLIIALLCEMSRVSTSTAVWLDKLMQVNLIPRSLDVIVRTRPVDGTLPPHFHTILLLHLAIASNGPTAEKLAVSGVLPAYADNVVAVEAEAARIDVSNANGSFHRAWCELLQVVTALLSSLPDAASFARSDVVPFVRVVLQQLLHSLQWAGPDSPLSRPALEEMELVAEVFYGLANAVNPGPYSLLSEFAPSAITFLRTVQFCLSHPHQFIGCIAPSDEEEQVALEKERATVESQQSDPNLVDHKALPIIASRMDALLRTARTVLVALVRFTRAWESLSGDREPNVAFLLPFDDEHALSSSLDPISTLNDLYREIASLVKRAPVEEGPDGLQAMEAAAVLSLTQLCERRILMPAALAPPDDTMDVDTAGHKHRVSFSTPANRYLEVRKALESEVQNMLSSTASLTKLLDVLKTVADREFPE</sequence>
<protein>
    <recommendedName>
        <fullName evidence="8">Nucleoporin Nup188 N-terminal subdomain III domain-containing protein</fullName>
    </recommendedName>
</protein>
<dbReference type="RefSeq" id="XP_069211107.1">
    <property type="nucleotide sequence ID" value="XM_069350721.1"/>
</dbReference>
<gene>
    <name evidence="9" type="ORF">Q8F55_002113</name>
</gene>
<reference evidence="9 10" key="1">
    <citation type="submission" date="2023-08" db="EMBL/GenBank/DDBJ databases">
        <title>Annotated Genome Sequence of Vanrija albida AlHP1.</title>
        <authorList>
            <person name="Herzog R."/>
        </authorList>
    </citation>
    <scope>NUCLEOTIDE SEQUENCE [LARGE SCALE GENOMIC DNA]</scope>
    <source>
        <strain evidence="9 10">AlHP1</strain>
    </source>
</reference>
<evidence type="ECO:0000259" key="8">
    <source>
        <dbReference type="Pfam" id="PF21093"/>
    </source>
</evidence>
<keyword evidence="5" id="KW-0811">Translocation</keyword>
<keyword evidence="3" id="KW-0509">mRNA transport</keyword>
<keyword evidence="10" id="KW-1185">Reference proteome</keyword>
<dbReference type="EMBL" id="JBBXJM010000002">
    <property type="protein sequence ID" value="KAL1411163.1"/>
    <property type="molecule type" value="Genomic_DNA"/>
</dbReference>
<evidence type="ECO:0000256" key="3">
    <source>
        <dbReference type="ARBA" id="ARBA00022816"/>
    </source>
</evidence>
<evidence type="ECO:0000313" key="10">
    <source>
        <dbReference type="Proteomes" id="UP001565368"/>
    </source>
</evidence>
<dbReference type="Pfam" id="PF21093">
    <property type="entry name" value="Nup188_N-subdom_III"/>
    <property type="match status" value="1"/>
</dbReference>
<comment type="subcellular location">
    <subcellularLocation>
        <location evidence="1">Nucleus</location>
        <location evidence="1">Nuclear pore complex</location>
    </subcellularLocation>
</comment>
<dbReference type="PANTHER" id="PTHR31431">
    <property type="entry name" value="NUCLEOPORIN NUP188 HOMOLOG"/>
    <property type="match status" value="1"/>
</dbReference>
<evidence type="ECO:0000313" key="9">
    <source>
        <dbReference type="EMBL" id="KAL1411163.1"/>
    </source>
</evidence>
<dbReference type="Gene3D" id="1.25.10.70">
    <property type="match status" value="1"/>
</dbReference>
<dbReference type="PANTHER" id="PTHR31431:SF1">
    <property type="entry name" value="NUCLEOPORIN NUP188"/>
    <property type="match status" value="1"/>
</dbReference>
<evidence type="ECO:0000256" key="5">
    <source>
        <dbReference type="ARBA" id="ARBA00023010"/>
    </source>
</evidence>
<evidence type="ECO:0000256" key="4">
    <source>
        <dbReference type="ARBA" id="ARBA00022927"/>
    </source>
</evidence>
<evidence type="ECO:0000256" key="1">
    <source>
        <dbReference type="ARBA" id="ARBA00004567"/>
    </source>
</evidence>
<keyword evidence="6" id="KW-0906">Nuclear pore complex</keyword>
<proteinExistence type="predicted"/>
<keyword evidence="7" id="KW-0539">Nucleus</keyword>
<feature type="domain" description="Nucleoporin Nup188 N-terminal subdomain III" evidence="8">
    <location>
        <begin position="715"/>
        <end position="978"/>
    </location>
</feature>
<keyword evidence="2" id="KW-0813">Transport</keyword>
<dbReference type="Proteomes" id="UP001565368">
    <property type="component" value="Unassembled WGS sequence"/>
</dbReference>
<organism evidence="9 10">
    <name type="scientific">Vanrija albida</name>
    <dbReference type="NCBI Taxonomy" id="181172"/>
    <lineage>
        <taxon>Eukaryota</taxon>
        <taxon>Fungi</taxon>
        <taxon>Dikarya</taxon>
        <taxon>Basidiomycota</taxon>
        <taxon>Agaricomycotina</taxon>
        <taxon>Tremellomycetes</taxon>
        <taxon>Trichosporonales</taxon>
        <taxon>Trichosporonaceae</taxon>
        <taxon>Vanrija</taxon>
    </lineage>
</organism>
<dbReference type="InterPro" id="IPR044840">
    <property type="entry name" value="Nup188"/>
</dbReference>
<dbReference type="GeneID" id="95983156"/>